<dbReference type="Pfam" id="PF00691">
    <property type="entry name" value="OmpA"/>
    <property type="match status" value="1"/>
</dbReference>
<comment type="caution">
    <text evidence="5">The sequence shown here is derived from an EMBL/GenBank/DDBJ whole genome shotgun (WGS) entry which is preliminary data.</text>
</comment>
<dbReference type="EMBL" id="PVWG01000004">
    <property type="protein sequence ID" value="PSB20965.1"/>
    <property type="molecule type" value="Genomic_DNA"/>
</dbReference>
<reference evidence="5 6" key="1">
    <citation type="submission" date="2018-02" db="EMBL/GenBank/DDBJ databases">
        <authorList>
            <person name="Cohen D.B."/>
            <person name="Kent A.D."/>
        </authorList>
    </citation>
    <scope>NUCLEOTIDE SEQUENCE [LARGE SCALE GENOMIC DNA]</scope>
    <source>
        <strain evidence="5 6">ULC007</strain>
    </source>
</reference>
<evidence type="ECO:0000313" key="6">
    <source>
        <dbReference type="Proteomes" id="UP000238634"/>
    </source>
</evidence>
<dbReference type="InterPro" id="IPR036366">
    <property type="entry name" value="PGBDSf"/>
</dbReference>
<accession>A0A2T1DKI4</accession>
<reference evidence="5 6" key="2">
    <citation type="submission" date="2018-03" db="EMBL/GenBank/DDBJ databases">
        <title>The ancient ancestry and fast evolution of plastids.</title>
        <authorList>
            <person name="Moore K.R."/>
            <person name="Magnabosco C."/>
            <person name="Momper L."/>
            <person name="Gold D.A."/>
            <person name="Bosak T."/>
            <person name="Fournier G.P."/>
        </authorList>
    </citation>
    <scope>NUCLEOTIDE SEQUENCE [LARGE SCALE GENOMIC DNA]</scope>
    <source>
        <strain evidence="5 6">ULC007</strain>
    </source>
</reference>
<dbReference type="InterPro" id="IPR006664">
    <property type="entry name" value="OMP_bac"/>
</dbReference>
<dbReference type="InterPro" id="IPR006665">
    <property type="entry name" value="OmpA-like"/>
</dbReference>
<dbReference type="InterPro" id="IPR036365">
    <property type="entry name" value="PGBD-like_sf"/>
</dbReference>
<dbReference type="RefSeq" id="WP_073070680.1">
    <property type="nucleotide sequence ID" value="NZ_MPPI01000008.1"/>
</dbReference>
<dbReference type="InterPro" id="IPR002477">
    <property type="entry name" value="Peptidoglycan-bd-like"/>
</dbReference>
<dbReference type="PRINTS" id="PR01021">
    <property type="entry name" value="OMPADOMAIN"/>
</dbReference>
<evidence type="ECO:0000256" key="1">
    <source>
        <dbReference type="ARBA" id="ARBA00004370"/>
    </source>
</evidence>
<feature type="domain" description="OmpA-like" evidence="4">
    <location>
        <begin position="234"/>
        <end position="350"/>
    </location>
</feature>
<protein>
    <recommendedName>
        <fullName evidence="4">OmpA-like domain-containing protein</fullName>
    </recommendedName>
</protein>
<evidence type="ECO:0000259" key="4">
    <source>
        <dbReference type="PROSITE" id="PS51123"/>
    </source>
</evidence>
<dbReference type="SUPFAM" id="SSF103088">
    <property type="entry name" value="OmpA-like"/>
    <property type="match status" value="1"/>
</dbReference>
<sequence length="1043" mass="113959">MVRPLLGDIELQQVQKVETEADQTLAQHSIPALEGDFFQGLGRRNTWVKLSGVLTGAEVKTGLKDLRDKFRDAQPVDFIADIATATQVNQVVIEEMGVRELAGKPARFEYAFTLREYIPAPAPRQEPPPPIPPRLDPVTATLIVEVTVEGEPTFDFSKVTLTVQGTQDEDNTTLDRTLTNRANNIWTEADFPPGSYTARAIVPSDPELPPGSATAVVQSGQTTQVTITLRRNPQRLTNVAKKFVVHFWFDKAFVEPCMRHVLRQVADYASHHADEKMLIVGNTDESGRDNYNLSLGDRRARSVYAYLTSGRDQPGALTEWNLLRRSQDGQQPTVKDNWNVRQYQYMLQTLGFYPGNVKDTHDALTTQGVKDFQTSKGLPPTGVVNDATWEKLIEAYLSLDPQAVADAQFFRNCGDEPLKWVSCGEQHPLDDTPIDACAPELAWRPNRRTEILFVRADRLPRPEPIPVTFNLSGTPPVGSGWCVGSNTPDSNARRCDFLKQNCSTTLAPDEWCVEPVEPGSITVSGSISDENGNSLGEIKYVLIAPDGKFMDGERKCGPDRGKPIKGKTALDGTFAYPDQSSIGVYTMEVELPHPPQIAHAKTKPPATGRGSVVCKRLDSGDAVFDVIIRSGTPSQFAVNPLITLTSAIVVVKKSYTNPARQLVTLKTDAEFIGAGTLERSNNAIRFFIAATGNTEITFNGTDNVFDGAQLTAGVPLFAEGATPSTTIDDVQLTLTLSSVDLLVGPPKTATMTAVELTLEIGDRRSAPGVDPVPLSTAAKIDPGRSLEIRDPNNVHERALLMVRPANPATFTGNLVLTAMNDKVRVFAEADEVPATGQTPLPTPQVIPNGTIPPDGLKFWAEGANVSASPRDSGFQLGIQDIEKDGDRVIITITPGRILTLRLIDDRGQPVKNASYRLQAADKEFTGSTNVQGILQQRIPSNAITGKLLLDSKLFHRRNLQTGELVIDIWSIDLQLQDLDPPNKVTGAKARLNNLGLFAGIQVNSNLDDQTKRALQRFQTLHGIEPTGNLDSATQQKLREQYGS</sequence>
<dbReference type="Gene3D" id="3.30.1330.60">
    <property type="entry name" value="OmpA-like domain"/>
    <property type="match status" value="1"/>
</dbReference>
<dbReference type="PROSITE" id="PS51123">
    <property type="entry name" value="OMPA_2"/>
    <property type="match status" value="1"/>
</dbReference>
<organism evidence="5 6">
    <name type="scientific">Phormidesmis priestleyi ULC007</name>
    <dbReference type="NCBI Taxonomy" id="1920490"/>
    <lineage>
        <taxon>Bacteria</taxon>
        <taxon>Bacillati</taxon>
        <taxon>Cyanobacteriota</taxon>
        <taxon>Cyanophyceae</taxon>
        <taxon>Leptolyngbyales</taxon>
        <taxon>Leptolyngbyaceae</taxon>
        <taxon>Phormidesmis</taxon>
    </lineage>
</organism>
<dbReference type="Pfam" id="PF01471">
    <property type="entry name" value="PG_binding_1"/>
    <property type="match status" value="2"/>
</dbReference>
<keyword evidence="2 3" id="KW-0472">Membrane</keyword>
<dbReference type="SUPFAM" id="SSF47090">
    <property type="entry name" value="PGBD-like"/>
    <property type="match status" value="2"/>
</dbReference>
<name>A0A2T1DKI4_9CYAN</name>
<keyword evidence="6" id="KW-1185">Reference proteome</keyword>
<dbReference type="Gene3D" id="1.10.101.10">
    <property type="entry name" value="PGBD-like superfamily/PGBD"/>
    <property type="match status" value="2"/>
</dbReference>
<comment type="subcellular location">
    <subcellularLocation>
        <location evidence="1">Membrane</location>
    </subcellularLocation>
</comment>
<evidence type="ECO:0000256" key="2">
    <source>
        <dbReference type="ARBA" id="ARBA00023136"/>
    </source>
</evidence>
<evidence type="ECO:0000313" key="5">
    <source>
        <dbReference type="EMBL" id="PSB20965.1"/>
    </source>
</evidence>
<dbReference type="GO" id="GO:0016020">
    <property type="term" value="C:membrane"/>
    <property type="evidence" value="ECO:0007669"/>
    <property type="project" value="UniProtKB-SubCell"/>
</dbReference>
<dbReference type="InterPro" id="IPR036737">
    <property type="entry name" value="OmpA-like_sf"/>
</dbReference>
<dbReference type="AlphaFoldDB" id="A0A2T1DKI4"/>
<dbReference type="Proteomes" id="UP000238634">
    <property type="component" value="Unassembled WGS sequence"/>
</dbReference>
<proteinExistence type="predicted"/>
<dbReference type="OrthoDB" id="513300at2"/>
<evidence type="ECO:0000256" key="3">
    <source>
        <dbReference type="PROSITE-ProRule" id="PRU00473"/>
    </source>
</evidence>
<dbReference type="STRING" id="1920490.GCA_001895925_03592"/>
<gene>
    <name evidence="5" type="ORF">C7B65_06055</name>
</gene>